<proteinExistence type="predicted"/>
<evidence type="ECO:0000259" key="2">
    <source>
        <dbReference type="Pfam" id="PF17289"/>
    </source>
</evidence>
<reference evidence="3 4" key="1">
    <citation type="submission" date="2020-11" db="EMBL/GenBank/DDBJ databases">
        <title>Draft Genome Sequence and Secondary Metabolite Biosynthetic Potential of the Lysobacter niastensis Type strain DSM 18481.</title>
        <authorList>
            <person name="Turrini P."/>
            <person name="Artuso I."/>
            <person name="Tescari M."/>
            <person name="Lugli G.A."/>
            <person name="Frangipani E."/>
            <person name="Ventura M."/>
            <person name="Visca P."/>
        </authorList>
    </citation>
    <scope>NUCLEOTIDE SEQUENCE [LARGE SCALE GENOMIC DNA]</scope>
    <source>
        <strain evidence="3 4">DSM 18481</strain>
    </source>
</reference>
<evidence type="ECO:0000256" key="1">
    <source>
        <dbReference type="ARBA" id="ARBA00022612"/>
    </source>
</evidence>
<comment type="caution">
    <text evidence="3">The sequence shown here is derived from an EMBL/GenBank/DDBJ whole genome shotgun (WGS) entry which is preliminary data.</text>
</comment>
<evidence type="ECO:0000313" key="4">
    <source>
        <dbReference type="Proteomes" id="UP001429984"/>
    </source>
</evidence>
<dbReference type="Gene3D" id="3.30.420.240">
    <property type="match status" value="1"/>
</dbReference>
<accession>A0ABS0B317</accession>
<keyword evidence="1" id="KW-1188">Viral release from host cell</keyword>
<dbReference type="EMBL" id="JADLZT010000001">
    <property type="protein sequence ID" value="MBF6022867.1"/>
    <property type="molecule type" value="Genomic_DNA"/>
</dbReference>
<dbReference type="Pfam" id="PF17289">
    <property type="entry name" value="Terminase_6C"/>
    <property type="match status" value="1"/>
</dbReference>
<dbReference type="Proteomes" id="UP001429984">
    <property type="component" value="Unassembled WGS sequence"/>
</dbReference>
<gene>
    <name evidence="3" type="ORF">IU514_02380</name>
</gene>
<dbReference type="InterPro" id="IPR035421">
    <property type="entry name" value="Terminase_6C"/>
</dbReference>
<sequence length="222" mass="24740">MSLITFEREFFAGVDVGQVNDWTAVAVTEVVRAVPRTGIHFGLLPQATAEAKETPLRLDLCHLERIPLGTLYPEQVNILRDLLRQPILGEVQTYLDMTGVGRPVHQMLKAAGMRSLHGISITGAQGEAKRQPYGWSVGKAELVNRVQIELQTGRLRLGRRLPDVDKLVRELKEFRAKPTANGHMTFNAREGQHDDLVLALSYAVFGALRPRPVQSIEVRFAS</sequence>
<keyword evidence="4" id="KW-1185">Reference proteome</keyword>
<organism evidence="3 4">
    <name type="scientific">Lysobacter niastensis</name>
    <dbReference type="NCBI Taxonomy" id="380629"/>
    <lineage>
        <taxon>Bacteria</taxon>
        <taxon>Pseudomonadati</taxon>
        <taxon>Pseudomonadota</taxon>
        <taxon>Gammaproteobacteria</taxon>
        <taxon>Lysobacterales</taxon>
        <taxon>Lysobacteraceae</taxon>
        <taxon>Lysobacter</taxon>
    </lineage>
</organism>
<name>A0ABS0B317_9GAMM</name>
<dbReference type="RefSeq" id="WP_194929446.1">
    <property type="nucleotide sequence ID" value="NZ_JADLZT010000001.1"/>
</dbReference>
<evidence type="ECO:0000313" key="3">
    <source>
        <dbReference type="EMBL" id="MBF6022867.1"/>
    </source>
</evidence>
<protein>
    <recommendedName>
        <fullName evidence="2">Terminase large subunit gp17-like C-terminal domain-containing protein</fullName>
    </recommendedName>
</protein>
<feature type="domain" description="Terminase large subunit gp17-like C-terminal" evidence="2">
    <location>
        <begin position="92"/>
        <end position="204"/>
    </location>
</feature>